<dbReference type="PROSITE" id="PS51003">
    <property type="entry name" value="CYTB_CTER"/>
    <property type="match status" value="1"/>
</dbReference>
<keyword evidence="9 10" id="KW-0472">Membrane</keyword>
<keyword evidence="5" id="KW-0479">Metal-binding</keyword>
<keyword evidence="2" id="KW-0813">Transport</keyword>
<name>A0A3B1BA66_9ZZZZ</name>
<dbReference type="GO" id="GO:0016491">
    <property type="term" value="F:oxidoreductase activity"/>
    <property type="evidence" value="ECO:0007669"/>
    <property type="project" value="InterPro"/>
</dbReference>
<dbReference type="GO" id="GO:0046872">
    <property type="term" value="F:metal ion binding"/>
    <property type="evidence" value="ECO:0007669"/>
    <property type="project" value="UniProtKB-KW"/>
</dbReference>
<keyword evidence="4 10" id="KW-0812">Transmembrane</keyword>
<evidence type="ECO:0000256" key="2">
    <source>
        <dbReference type="ARBA" id="ARBA00022448"/>
    </source>
</evidence>
<dbReference type="SUPFAM" id="SSF81648">
    <property type="entry name" value="a domain/subunit of cytochrome bc1 complex (Ubiquinol-cytochrome c reductase)"/>
    <property type="match status" value="1"/>
</dbReference>
<dbReference type="Pfam" id="PF00032">
    <property type="entry name" value="Cytochrom_B_C"/>
    <property type="match status" value="1"/>
</dbReference>
<evidence type="ECO:0000256" key="8">
    <source>
        <dbReference type="ARBA" id="ARBA00023004"/>
    </source>
</evidence>
<keyword evidence="3" id="KW-0349">Heme</keyword>
<organism evidence="12">
    <name type="scientific">hydrothermal vent metagenome</name>
    <dbReference type="NCBI Taxonomy" id="652676"/>
    <lineage>
        <taxon>unclassified sequences</taxon>
        <taxon>metagenomes</taxon>
        <taxon>ecological metagenomes</taxon>
    </lineage>
</organism>
<feature type="transmembrane region" description="Helical" evidence="10">
    <location>
        <begin position="140"/>
        <end position="161"/>
    </location>
</feature>
<comment type="subcellular location">
    <subcellularLocation>
        <location evidence="1">Membrane</location>
        <topology evidence="1">Multi-pass membrane protein</topology>
    </subcellularLocation>
</comment>
<dbReference type="GO" id="GO:0009055">
    <property type="term" value="F:electron transfer activity"/>
    <property type="evidence" value="ECO:0007669"/>
    <property type="project" value="InterPro"/>
</dbReference>
<keyword evidence="7 10" id="KW-1133">Transmembrane helix</keyword>
<evidence type="ECO:0000313" key="12">
    <source>
        <dbReference type="EMBL" id="VAX15099.1"/>
    </source>
</evidence>
<dbReference type="EMBL" id="UOGC01000003">
    <property type="protein sequence ID" value="VAX15099.1"/>
    <property type="molecule type" value="Genomic_DNA"/>
</dbReference>
<gene>
    <name evidence="12" type="ORF">MNBD_NITROSPINAE01-1472</name>
</gene>
<dbReference type="Gene3D" id="1.20.810.10">
    <property type="entry name" value="Cytochrome Bc1 Complex, Chain C"/>
    <property type="match status" value="1"/>
</dbReference>
<evidence type="ECO:0000256" key="6">
    <source>
        <dbReference type="ARBA" id="ARBA00022982"/>
    </source>
</evidence>
<dbReference type="GO" id="GO:0016020">
    <property type="term" value="C:membrane"/>
    <property type="evidence" value="ECO:0007669"/>
    <property type="project" value="UniProtKB-SubCell"/>
</dbReference>
<dbReference type="InterPro" id="IPR005798">
    <property type="entry name" value="Cyt_b/b6_C"/>
</dbReference>
<dbReference type="InterPro" id="IPR036150">
    <property type="entry name" value="Cyt_b/b6_C_sf"/>
</dbReference>
<dbReference type="AlphaFoldDB" id="A0A3B1BA66"/>
<feature type="transmembrane region" description="Helical" evidence="10">
    <location>
        <begin position="45"/>
        <end position="65"/>
    </location>
</feature>
<feature type="domain" description="Cytochrome b/b6 C-terminal region profile" evidence="11">
    <location>
        <begin position="25"/>
        <end position="162"/>
    </location>
</feature>
<evidence type="ECO:0000256" key="1">
    <source>
        <dbReference type="ARBA" id="ARBA00004141"/>
    </source>
</evidence>
<evidence type="ECO:0000256" key="7">
    <source>
        <dbReference type="ARBA" id="ARBA00022989"/>
    </source>
</evidence>
<keyword evidence="6" id="KW-0249">Electron transport</keyword>
<evidence type="ECO:0000256" key="9">
    <source>
        <dbReference type="ARBA" id="ARBA00023136"/>
    </source>
</evidence>
<feature type="transmembrane region" description="Helical" evidence="10">
    <location>
        <begin position="107"/>
        <end position="128"/>
    </location>
</feature>
<protein>
    <recommendedName>
        <fullName evidence="11">Cytochrome b/b6 C-terminal region profile domain-containing protein</fullName>
    </recommendedName>
</protein>
<reference evidence="12" key="1">
    <citation type="submission" date="2018-06" db="EMBL/GenBank/DDBJ databases">
        <authorList>
            <person name="Zhirakovskaya E."/>
        </authorList>
    </citation>
    <scope>NUCLEOTIDE SEQUENCE</scope>
</reference>
<sequence length="162" mass="18353">MAHATKFTKKKECEVKAIPYEEKKRLVREGKAHWFFPHHIVEQMVICMTIIMIMVTLSTLFPAHLGPKADPFNTPGHIKPEWYFLPAFYTLKFAQYFEFLGAWAPKLLGIVIQGIAVTLLIFVPILDMGGAERRPSRRPIAMILGGIGVFLTLLFGFLGHIA</sequence>
<dbReference type="InterPro" id="IPR027387">
    <property type="entry name" value="Cytb/b6-like_sf"/>
</dbReference>
<accession>A0A3B1BA66</accession>
<evidence type="ECO:0000259" key="11">
    <source>
        <dbReference type="PROSITE" id="PS51003"/>
    </source>
</evidence>
<evidence type="ECO:0000256" key="4">
    <source>
        <dbReference type="ARBA" id="ARBA00022692"/>
    </source>
</evidence>
<evidence type="ECO:0000256" key="3">
    <source>
        <dbReference type="ARBA" id="ARBA00022617"/>
    </source>
</evidence>
<proteinExistence type="predicted"/>
<keyword evidence="8" id="KW-0408">Iron</keyword>
<evidence type="ECO:0000256" key="5">
    <source>
        <dbReference type="ARBA" id="ARBA00022723"/>
    </source>
</evidence>
<evidence type="ECO:0000256" key="10">
    <source>
        <dbReference type="SAM" id="Phobius"/>
    </source>
</evidence>